<keyword evidence="2 6" id="KW-0812">Transmembrane</keyword>
<dbReference type="Ensembl" id="ENSOMYT00000022730.2">
    <property type="protein sequence ID" value="ENSOMYP00000020698.2"/>
    <property type="gene ID" value="ENSOMYG00000009973.2"/>
</dbReference>
<evidence type="ECO:0000256" key="5">
    <source>
        <dbReference type="ARBA" id="ARBA00023180"/>
    </source>
</evidence>
<feature type="transmembrane region" description="Helical" evidence="6">
    <location>
        <begin position="200"/>
        <end position="220"/>
    </location>
</feature>
<proteinExistence type="predicted"/>
<reference evidence="10" key="3">
    <citation type="submission" date="2025-09" db="UniProtKB">
        <authorList>
            <consortium name="Ensembl"/>
        </authorList>
    </citation>
    <scope>IDENTIFICATION</scope>
</reference>
<comment type="subcellular location">
    <subcellularLocation>
        <location evidence="1">Membrane</location>
        <topology evidence="1">Multi-pass membrane protein</topology>
    </subcellularLocation>
</comment>
<evidence type="ECO:0000256" key="6">
    <source>
        <dbReference type="SAM" id="Phobius"/>
    </source>
</evidence>
<evidence type="ECO:0000259" key="8">
    <source>
        <dbReference type="Pfam" id="PF10192"/>
    </source>
</evidence>
<evidence type="ECO:0000256" key="3">
    <source>
        <dbReference type="ARBA" id="ARBA00022989"/>
    </source>
</evidence>
<reference evidence="10" key="2">
    <citation type="submission" date="2025-08" db="UniProtKB">
        <authorList>
            <consortium name="Ensembl"/>
        </authorList>
    </citation>
    <scope>IDENTIFICATION</scope>
</reference>
<feature type="domain" description="GPR180/TMEM145 transmembrane" evidence="8">
    <location>
        <begin position="173"/>
        <end position="360"/>
    </location>
</feature>
<dbReference type="InterPro" id="IPR019336">
    <property type="entry name" value="GPR180/TMEM145_TM"/>
</dbReference>
<feature type="transmembrane region" description="Helical" evidence="6">
    <location>
        <begin position="392"/>
        <end position="412"/>
    </location>
</feature>
<keyword evidence="3 6" id="KW-1133">Transmembrane helix</keyword>
<evidence type="ECO:0000256" key="7">
    <source>
        <dbReference type="SAM" id="SignalP"/>
    </source>
</evidence>
<sequence length="422" mass="47048">MYPLMFTLTAYLLCIPATFGKTVSGVFKSDAAREQNGQYITQFMYNVGRGLVVCRLENAPLATEKESRLLFFPEMEDGFDIDNLSCHERLSKAQLSIRLSEEEHNQSIPHLHSPTAWMALYVDRYTCGEGGIIPAHGDLTFTILLFNPDSAGNPLEHFSAEEAGLHSFYCLLILAYFVASCIYIQPLWMALRKGGPMQTVLKVLSTALALQGISALFNYIHLARYARDGVGIPIMGSLAEFCDMVSQVSMLYMLLSLCVGWTLSKNRKPQSRPLQWDSSPASKALAMGGVATQGALLLWEQYEETEHHSYHAQRSIAGLLLISLRIILALLLASVLYTIISTERSALKRDFYLSFAKVGVEIQHRIAGNPFHAFIVPSTVHYKIGYSSLTSLFLRVVLSGSCATLCWSYSLWSSTSIREKRL</sequence>
<dbReference type="GO" id="GO:0019236">
    <property type="term" value="P:response to pheromone"/>
    <property type="evidence" value="ECO:0007669"/>
    <property type="project" value="InterPro"/>
</dbReference>
<dbReference type="InterPro" id="IPR047831">
    <property type="entry name" value="GPR180/TMEM145"/>
</dbReference>
<name>A0A8C7PEY3_ONCMY</name>
<dbReference type="GO" id="GO:0007186">
    <property type="term" value="P:G protein-coupled receptor signaling pathway"/>
    <property type="evidence" value="ECO:0007669"/>
    <property type="project" value="InterPro"/>
</dbReference>
<accession>A0A8C7PEY3</accession>
<dbReference type="PANTHER" id="PTHR23252:SF29">
    <property type="entry name" value="INTEGRAL MEMBRANE PROTEIN GPR180"/>
    <property type="match status" value="1"/>
</dbReference>
<evidence type="ECO:0000313" key="11">
    <source>
        <dbReference type="Proteomes" id="UP000694395"/>
    </source>
</evidence>
<dbReference type="AlphaFoldDB" id="A0A8C7PEY3"/>
<evidence type="ECO:0000259" key="9">
    <source>
        <dbReference type="Pfam" id="PF21870"/>
    </source>
</evidence>
<keyword evidence="5" id="KW-0325">Glycoprotein</keyword>
<dbReference type="Proteomes" id="UP000694395">
    <property type="component" value="Chromosome 18"/>
</dbReference>
<feature type="chain" id="PRO_5035434401" description="Intimal thickness related receptor IRP domain-containing protein" evidence="7">
    <location>
        <begin position="21"/>
        <end position="422"/>
    </location>
</feature>
<keyword evidence="7" id="KW-0732">Signal</keyword>
<feature type="signal peptide" evidence="7">
    <location>
        <begin position="1"/>
        <end position="20"/>
    </location>
</feature>
<organism evidence="10 11">
    <name type="scientific">Oncorhynchus mykiss</name>
    <name type="common">Rainbow trout</name>
    <name type="synonym">Salmo gairdneri</name>
    <dbReference type="NCBI Taxonomy" id="8022"/>
    <lineage>
        <taxon>Eukaryota</taxon>
        <taxon>Metazoa</taxon>
        <taxon>Chordata</taxon>
        <taxon>Craniata</taxon>
        <taxon>Vertebrata</taxon>
        <taxon>Euteleostomi</taxon>
        <taxon>Actinopterygii</taxon>
        <taxon>Neopterygii</taxon>
        <taxon>Teleostei</taxon>
        <taxon>Protacanthopterygii</taxon>
        <taxon>Salmoniformes</taxon>
        <taxon>Salmonidae</taxon>
        <taxon>Salmoninae</taxon>
        <taxon>Oncorhynchus</taxon>
    </lineage>
</organism>
<dbReference type="Pfam" id="PF10192">
    <property type="entry name" value="GPR180-TMEM145_TM"/>
    <property type="match status" value="1"/>
</dbReference>
<reference evidence="10" key="1">
    <citation type="submission" date="2020-07" db="EMBL/GenBank/DDBJ databases">
        <title>A long reads based de novo assembly of the rainbow trout Arlee double haploid line genome.</title>
        <authorList>
            <person name="Gao G."/>
            <person name="Palti Y."/>
        </authorList>
    </citation>
    <scope>NUCLEOTIDE SEQUENCE [LARGE SCALE GENOMIC DNA]</scope>
</reference>
<feature type="domain" description="GPR180-like N-terminal" evidence="9">
    <location>
        <begin position="22"/>
        <end position="128"/>
    </location>
</feature>
<keyword evidence="4 6" id="KW-0472">Membrane</keyword>
<evidence type="ECO:0000256" key="1">
    <source>
        <dbReference type="ARBA" id="ARBA00004141"/>
    </source>
</evidence>
<protein>
    <recommendedName>
        <fullName evidence="12">Intimal thickness related receptor IRP domain-containing protein</fullName>
    </recommendedName>
</protein>
<dbReference type="PANTHER" id="PTHR23252">
    <property type="entry name" value="INTIMAL THICKNESS RECEPTOR-RELATED"/>
    <property type="match status" value="1"/>
</dbReference>
<dbReference type="GO" id="GO:0016020">
    <property type="term" value="C:membrane"/>
    <property type="evidence" value="ECO:0007669"/>
    <property type="project" value="UniProtKB-SubCell"/>
</dbReference>
<evidence type="ECO:0000313" key="10">
    <source>
        <dbReference type="Ensembl" id="ENSOMYP00000020698.2"/>
    </source>
</evidence>
<feature type="transmembrane region" description="Helical" evidence="6">
    <location>
        <begin position="316"/>
        <end position="340"/>
    </location>
</feature>
<keyword evidence="11" id="KW-1185">Reference proteome</keyword>
<evidence type="ECO:0000256" key="2">
    <source>
        <dbReference type="ARBA" id="ARBA00022692"/>
    </source>
</evidence>
<evidence type="ECO:0000256" key="4">
    <source>
        <dbReference type="ARBA" id="ARBA00023136"/>
    </source>
</evidence>
<evidence type="ECO:0008006" key="12">
    <source>
        <dbReference type="Google" id="ProtNLM"/>
    </source>
</evidence>
<dbReference type="GeneTree" id="ENSGT00940000153981"/>
<dbReference type="InterPro" id="IPR053880">
    <property type="entry name" value="GPR180-like_N"/>
</dbReference>
<dbReference type="Pfam" id="PF21870">
    <property type="entry name" value="GP180_GOLD"/>
    <property type="match status" value="1"/>
</dbReference>
<feature type="transmembrane region" description="Helical" evidence="6">
    <location>
        <begin position="166"/>
        <end position="188"/>
    </location>
</feature>